<dbReference type="Gene3D" id="1.10.600.10">
    <property type="entry name" value="Farnesyl Diphosphate Synthase"/>
    <property type="match status" value="1"/>
</dbReference>
<dbReference type="Proteomes" id="UP000217895">
    <property type="component" value="Chromosome"/>
</dbReference>
<accession>A0A1Z4JQV4</accession>
<reference evidence="1 2" key="1">
    <citation type="submission" date="2017-06" db="EMBL/GenBank/DDBJ databases">
        <title>Genome sequencing of cyanobaciteial culture collection at National Institute for Environmental Studies (NIES).</title>
        <authorList>
            <person name="Hirose Y."/>
            <person name="Shimura Y."/>
            <person name="Fujisawa T."/>
            <person name="Nakamura Y."/>
            <person name="Kawachi M."/>
        </authorList>
    </citation>
    <scope>NUCLEOTIDE SEQUENCE [LARGE SCALE GENOMIC DNA]</scope>
    <source>
        <strain evidence="1 2">NIES-2135</strain>
    </source>
</reference>
<gene>
    <name evidence="1" type="ORF">NIES2135_59650</name>
</gene>
<organism evidence="1 2">
    <name type="scientific">Leptolyngbya boryana NIES-2135</name>
    <dbReference type="NCBI Taxonomy" id="1973484"/>
    <lineage>
        <taxon>Bacteria</taxon>
        <taxon>Bacillati</taxon>
        <taxon>Cyanobacteriota</taxon>
        <taxon>Cyanophyceae</taxon>
        <taxon>Leptolyngbyales</taxon>
        <taxon>Leptolyngbyaceae</taxon>
        <taxon>Leptolyngbya group</taxon>
        <taxon>Leptolyngbya</taxon>
    </lineage>
</organism>
<dbReference type="Pfam" id="PF00494">
    <property type="entry name" value="SQS_PSY"/>
    <property type="match status" value="1"/>
</dbReference>
<dbReference type="AlphaFoldDB" id="A0A1Z4JQV4"/>
<dbReference type="InterPro" id="IPR002060">
    <property type="entry name" value="Squ/phyt_synthse"/>
</dbReference>
<proteinExistence type="predicted"/>
<dbReference type="InterPro" id="IPR008949">
    <property type="entry name" value="Isoprenoid_synthase_dom_sf"/>
</dbReference>
<protein>
    <recommendedName>
        <fullName evidence="3">Phytoene synthase</fullName>
    </recommendedName>
</protein>
<dbReference type="SUPFAM" id="SSF48576">
    <property type="entry name" value="Terpenoid synthases"/>
    <property type="match status" value="1"/>
</dbReference>
<keyword evidence="2" id="KW-1185">Reference proteome</keyword>
<evidence type="ECO:0008006" key="3">
    <source>
        <dbReference type="Google" id="ProtNLM"/>
    </source>
</evidence>
<evidence type="ECO:0000313" key="1">
    <source>
        <dbReference type="EMBL" id="BAY59089.1"/>
    </source>
</evidence>
<evidence type="ECO:0000313" key="2">
    <source>
        <dbReference type="Proteomes" id="UP000217895"/>
    </source>
</evidence>
<sequence>MNKYVAELVGSSHYRAIADDALKDEDNAAWVMELEPEVRAVWLERIRWIRIADRLAESEMIEGNSGHFQDFCASWRWLSATGRVQPAGTHRVLFESMCNLWFNNCDPTSHLSLKAWERYLLALDRYTQKDMVFETMEEFEVMMRALAASFFQVLPFLSTTTWQIVGAFGTVDQFYNILRDLREDAEQGICYLPTELLDRFGISRSEILELRAQENPGYRAMMEFLIYEYLPTLRRRAYPFILSPDLHPSWQILREWSMTRYARIERVFRRCGYDYMRFPHVYWREVQRDLVLMMPSRWNATTTYPHGGRLSVLNDRHHKLRKFASMNTELLKVGA</sequence>
<name>A0A1Z4JQV4_LEPBY</name>
<dbReference type="EMBL" id="AP018203">
    <property type="protein sequence ID" value="BAY59089.1"/>
    <property type="molecule type" value="Genomic_DNA"/>
</dbReference>